<dbReference type="PANTHER" id="PTHR21666:SF270">
    <property type="entry name" value="MUREIN HYDROLASE ACTIVATOR ENVC"/>
    <property type="match status" value="1"/>
</dbReference>
<gene>
    <name evidence="2" type="ORF">FPD46_07800</name>
</gene>
<accession>A0A5C7DTX0</accession>
<comment type="caution">
    <text evidence="2">The sequence shown here is derived from an EMBL/GenBank/DDBJ whole genome shotgun (WGS) entry which is preliminary data.</text>
</comment>
<dbReference type="InterPro" id="IPR016047">
    <property type="entry name" value="M23ase_b-sheet_dom"/>
</dbReference>
<dbReference type="SUPFAM" id="SSF51261">
    <property type="entry name" value="Duplicated hybrid motif"/>
    <property type="match status" value="1"/>
</dbReference>
<dbReference type="RefSeq" id="WP_147576029.1">
    <property type="nucleotide sequence ID" value="NZ_VOWB01000080.1"/>
</dbReference>
<evidence type="ECO:0000313" key="3">
    <source>
        <dbReference type="Proteomes" id="UP000321310"/>
    </source>
</evidence>
<proteinExistence type="predicted"/>
<feature type="domain" description="M23ase beta-sheet core" evidence="1">
    <location>
        <begin position="164"/>
        <end position="258"/>
    </location>
</feature>
<dbReference type="CDD" id="cd12797">
    <property type="entry name" value="M23_peptidase"/>
    <property type="match status" value="1"/>
</dbReference>
<dbReference type="Pfam" id="PF01551">
    <property type="entry name" value="Peptidase_M23"/>
    <property type="match status" value="1"/>
</dbReference>
<reference evidence="2 3" key="1">
    <citation type="submission" date="2019-07" db="EMBL/GenBank/DDBJ databases">
        <title>Rapid identification of Enteric Bacteria from Whole Genome Sequences (WGS) using Average Nucleotide Identity (ANI).</title>
        <authorList>
            <person name="Lane C."/>
        </authorList>
    </citation>
    <scope>NUCLEOTIDE SEQUENCE [LARGE SCALE GENOMIC DNA]</scope>
    <source>
        <strain evidence="2 3">2016D-0250</strain>
    </source>
</reference>
<dbReference type="Proteomes" id="UP000321310">
    <property type="component" value="Unassembled WGS sequence"/>
</dbReference>
<dbReference type="PANTHER" id="PTHR21666">
    <property type="entry name" value="PEPTIDASE-RELATED"/>
    <property type="match status" value="1"/>
</dbReference>
<name>A0A5C7DTX0_9BACT</name>
<dbReference type="AlphaFoldDB" id="A0A5C7DTX0"/>
<evidence type="ECO:0000313" key="2">
    <source>
        <dbReference type="EMBL" id="TXE78930.1"/>
    </source>
</evidence>
<organism evidence="2 3">
    <name type="scientific">Campylobacter peloridis</name>
    <dbReference type="NCBI Taxonomy" id="488546"/>
    <lineage>
        <taxon>Bacteria</taxon>
        <taxon>Pseudomonadati</taxon>
        <taxon>Campylobacterota</taxon>
        <taxon>Epsilonproteobacteria</taxon>
        <taxon>Campylobacterales</taxon>
        <taxon>Campylobacteraceae</taxon>
        <taxon>Campylobacter</taxon>
    </lineage>
</organism>
<sequence>MKKVIFFICFLFLTLNSKEIELIKGQVQFLEFDKNNFFQASSNSKNLPFFIYKNKVIISIAMPYKEPKNRTILINFKDKTKEEIFIKFKEGNYTKESLKVSSSKVNPPKNVLERIKTEYKEALNVYNSYTNNALFNGKFIYPLESKITSEFGKARLFNGSLKSYHSGTDFRAASGTKIKASNDGIVKIASNRYYAGNSVVIDHGYGIYSQYYHLSKLYVKVGQKVKKGEVIGLSGASGRVTGPHLHFGILVNGVQVNPLDFINKFNAL</sequence>
<evidence type="ECO:0000259" key="1">
    <source>
        <dbReference type="Pfam" id="PF01551"/>
    </source>
</evidence>
<dbReference type="Gene3D" id="2.70.70.10">
    <property type="entry name" value="Glucose Permease (Domain IIA)"/>
    <property type="match status" value="1"/>
</dbReference>
<dbReference type="InterPro" id="IPR011055">
    <property type="entry name" value="Dup_hybrid_motif"/>
</dbReference>
<dbReference type="InterPro" id="IPR050570">
    <property type="entry name" value="Cell_wall_metabolism_enzyme"/>
</dbReference>
<dbReference type="GO" id="GO:0004222">
    <property type="term" value="F:metalloendopeptidase activity"/>
    <property type="evidence" value="ECO:0007669"/>
    <property type="project" value="TreeGrafter"/>
</dbReference>
<dbReference type="EMBL" id="VOWB01000080">
    <property type="protein sequence ID" value="TXE78930.1"/>
    <property type="molecule type" value="Genomic_DNA"/>
</dbReference>
<protein>
    <submittedName>
        <fullName evidence="2">M23 family metallopeptidase</fullName>
    </submittedName>
</protein>